<dbReference type="OrthoDB" id="9758853at2"/>
<dbReference type="Proteomes" id="UP000239388">
    <property type="component" value="Unassembled WGS sequence"/>
</dbReference>
<evidence type="ECO:0000313" key="2">
    <source>
        <dbReference type="EMBL" id="PQO30846.1"/>
    </source>
</evidence>
<sequence length="806" mass="88080">MVRFAFATLLAVSLVSSAVAQAPRSFSGIYPHLAYFNNEGECGTGAVVPWADRLWVITYGPHLPNGSSDKLYEINDDLQMVIRPESVGGTPANRMIHRESNQLFIGPYAIDGDRLVRVIPPSEMFGRLTGNARHLTDPAGKIYYATMEEGFYEVDVKSLAVTELYQDGNRQQNKGGSLLPGYHGKGLYSGEGRLVYANNGENSPEARKRPDIDSGCLAEWDGENWTVVRRNQFTEVTGPGGIYGNADPAHDPVWSVGWDYRSLILMVLDEGKWHAYRLPKGSHCYDGAHGWNTEWPRIRDIGEDELLMTMHGVFWKFPKNLTAKSSGGISARSNYLKVIGDFCQWKDQIVFGCDDTAKAEFLNKRKAKGDLIGPGQSQSNLWFVDAGQIDQLGPATARGSVWLHDPAKAGVPSDPMLAGGFARRGVHLAHGDDAAATFTLEVDVAGNGEWKELHQVEVAAKGYAWLDLSGDPAAAWIRVRTDRDLQDATASFHFSNEDARPAVTGDLFAGMAKHDATDYLAGLVRARGDNLRTLQLVSSVVKGEKLVDEANFEAGADMALAPLADADSLGWLKKNAIPPTDVLTSDAASIVFVDDDGKTWRLPRHIDVAESAAGPVRVDREVCTERDLFHASNIFYELPAINAGGFAKIRPVAAHDLRIHDYCSYRGLMVMTGVAAGATPGDHIVRSDDGRGAVWAGVVDDLWQLGKAVGRGGPWHDSKVAADVPSDPYLMNGFDKRTLTLSQTGDEPVEIRVEIDVTGDGDWMPYQTFSVKPNQTVTHQFPAALHAYWVRTVANRPTTATAQLVY</sequence>
<evidence type="ECO:0000313" key="3">
    <source>
        <dbReference type="Proteomes" id="UP000239388"/>
    </source>
</evidence>
<organism evidence="2 3">
    <name type="scientific">Blastopirellula marina</name>
    <dbReference type="NCBI Taxonomy" id="124"/>
    <lineage>
        <taxon>Bacteria</taxon>
        <taxon>Pseudomonadati</taxon>
        <taxon>Planctomycetota</taxon>
        <taxon>Planctomycetia</taxon>
        <taxon>Pirellulales</taxon>
        <taxon>Pirellulaceae</taxon>
        <taxon>Blastopirellula</taxon>
    </lineage>
</organism>
<keyword evidence="1" id="KW-0732">Signal</keyword>
<protein>
    <submittedName>
        <fullName evidence="2">Uncharacterized protein</fullName>
    </submittedName>
</protein>
<dbReference type="RefSeq" id="WP_105357171.1">
    <property type="nucleotide sequence ID" value="NZ_PUIB01000020.1"/>
</dbReference>
<dbReference type="AlphaFoldDB" id="A0A2S8FFA6"/>
<accession>A0A2S8FFA6</accession>
<gene>
    <name evidence="2" type="ORF">C5Y98_20870</name>
</gene>
<reference evidence="2 3" key="1">
    <citation type="submission" date="2018-02" db="EMBL/GenBank/DDBJ databases">
        <title>Comparative genomes isolates from brazilian mangrove.</title>
        <authorList>
            <person name="Araujo J.E."/>
            <person name="Taketani R.G."/>
            <person name="Silva M.C.P."/>
            <person name="Loureco M.V."/>
            <person name="Andreote F.D."/>
        </authorList>
    </citation>
    <scope>NUCLEOTIDE SEQUENCE [LARGE SCALE GENOMIC DNA]</scope>
    <source>
        <strain evidence="2 3">NAP PRIS-MGV</strain>
    </source>
</reference>
<feature type="chain" id="PRO_5015728145" evidence="1">
    <location>
        <begin position="23"/>
        <end position="806"/>
    </location>
</feature>
<proteinExistence type="predicted"/>
<feature type="signal peptide" evidence="1">
    <location>
        <begin position="1"/>
        <end position="22"/>
    </location>
</feature>
<dbReference type="EMBL" id="PUIB01000020">
    <property type="protein sequence ID" value="PQO30846.1"/>
    <property type="molecule type" value="Genomic_DNA"/>
</dbReference>
<evidence type="ECO:0000256" key="1">
    <source>
        <dbReference type="SAM" id="SignalP"/>
    </source>
</evidence>
<comment type="caution">
    <text evidence="2">The sequence shown here is derived from an EMBL/GenBank/DDBJ whole genome shotgun (WGS) entry which is preliminary data.</text>
</comment>
<name>A0A2S8FFA6_9BACT</name>